<dbReference type="EMBL" id="QLTW01000017">
    <property type="protein sequence ID" value="MBT9144700.1"/>
    <property type="molecule type" value="Genomic_DNA"/>
</dbReference>
<dbReference type="InterPro" id="IPR008319">
    <property type="entry name" value="GyrI-like_CCH_Lin2189-like"/>
</dbReference>
<sequence>MVKVDFKKELKYLYSPTKKEIEIVDVPEMNYLMIDGVGDPNISQDYRDAIEVLYSVSYTLKFMVKKGEAAIDYAVMPLEGLWWADDMSYFSQGNKEMWKWTAMIMQPPFITKELFEEALKQVIKKKNLKALEKVRFEQYSEGRAAQVIYIGPYSEEGPTIEKLHNFIKEKGYELCGLHHEIYLSDPRRTIPEKLVTIIRQPICL</sequence>
<dbReference type="Pfam" id="PF06445">
    <property type="entry name" value="GyrI-like"/>
    <property type="match status" value="1"/>
</dbReference>
<feature type="domain" description="GyrI-like small molecule binding" evidence="1">
    <location>
        <begin position="20"/>
        <end position="199"/>
    </location>
</feature>
<dbReference type="InterPro" id="IPR029442">
    <property type="entry name" value="GyrI-like"/>
</dbReference>
<accession>A0A9E2BID4</accession>
<evidence type="ECO:0000313" key="3">
    <source>
        <dbReference type="Proteomes" id="UP000811545"/>
    </source>
</evidence>
<protein>
    <recommendedName>
        <fullName evidence="1">GyrI-like small molecule binding domain-containing protein</fullName>
    </recommendedName>
</protein>
<dbReference type="AlphaFoldDB" id="A0A9E2BID4"/>
<evidence type="ECO:0000259" key="1">
    <source>
        <dbReference type="Pfam" id="PF06445"/>
    </source>
</evidence>
<proteinExistence type="predicted"/>
<organism evidence="2 3">
    <name type="scientific">Psychracetigena formicireducens</name>
    <dbReference type="NCBI Taxonomy" id="2986056"/>
    <lineage>
        <taxon>Bacteria</taxon>
        <taxon>Bacillati</taxon>
        <taxon>Candidatus Lithacetigenota</taxon>
        <taxon>Candidatus Psychracetigena</taxon>
    </lineage>
</organism>
<comment type="caution">
    <text evidence="2">The sequence shown here is derived from an EMBL/GenBank/DDBJ whole genome shotgun (WGS) entry which is preliminary data.</text>
</comment>
<name>A0A9E2BID4_PSYF1</name>
<evidence type="ECO:0000313" key="2">
    <source>
        <dbReference type="EMBL" id="MBT9144700.1"/>
    </source>
</evidence>
<dbReference type="SUPFAM" id="SSF55136">
    <property type="entry name" value="Probable bacterial effector-binding domain"/>
    <property type="match status" value="1"/>
</dbReference>
<gene>
    <name evidence="2" type="ORF">DDT42_00545</name>
</gene>
<dbReference type="PIRSF" id="PIRSF031644">
    <property type="entry name" value="UCP031644"/>
    <property type="match status" value="1"/>
</dbReference>
<dbReference type="Proteomes" id="UP000811545">
    <property type="component" value="Unassembled WGS sequence"/>
</dbReference>
<dbReference type="Gene3D" id="3.20.80.10">
    <property type="entry name" value="Regulatory factor, effector binding domain"/>
    <property type="match status" value="1"/>
</dbReference>
<dbReference type="InterPro" id="IPR011256">
    <property type="entry name" value="Reg_factor_effector_dom_sf"/>
</dbReference>
<reference evidence="2 3" key="1">
    <citation type="journal article" date="2021" name="bioRxiv">
        <title>Unique metabolic strategies in Hadean analogues reveal hints for primordial physiology.</title>
        <authorList>
            <person name="Nobu M.K."/>
            <person name="Nakai R."/>
            <person name="Tamazawa S."/>
            <person name="Mori H."/>
            <person name="Toyoda A."/>
            <person name="Ijiri A."/>
            <person name="Suzuki S."/>
            <person name="Kurokawa K."/>
            <person name="Kamagata Y."/>
            <person name="Tamaki H."/>
        </authorList>
    </citation>
    <scope>NUCLEOTIDE SEQUENCE [LARGE SCALE GENOMIC DNA]</scope>
    <source>
        <strain evidence="2">BS525</strain>
    </source>
</reference>